<evidence type="ECO:0008006" key="3">
    <source>
        <dbReference type="Google" id="ProtNLM"/>
    </source>
</evidence>
<sequence length="440" mass="45967">MNSKFIFRSILAVAVVTAASCKPELKTATPSKGNADFSRYISVGNSLTSGFADNGLYLEGQQNSYPLMIATQMQTVGGGAFSTPFFNANQSDGTGYKKLSGFTATGDPVITDVPAQAVIGSATVPGFGTVPLFTKYTGDLNNYGVPGIRLNNITLTYYGNLNPYFERLLPNTSPANTIPYLSFVTAKPYTFFSMWLGNNDVLGYATGGASVPADFPTDKALFAQLYNLAAGTMVKGGTGGAGTAKGVVATIPDVLSTPYFTTVTLKALLTAVQASAPTVQAIFIQPGSGAPRPATADDYFLLPLKAANVIGKPNAAGIPYGLHPLNPVESKYVLDKAEAAVIVDYTNSYNATIKSVAAANGLALMDANALFKSYAAGRVVNGAAVSAAYITGNLFSLDGIHLTPLGYAIVANEFIKSINSQYGSSIPIVDVTKYRGVKFP</sequence>
<dbReference type="Gene3D" id="3.40.50.1110">
    <property type="entry name" value="SGNH hydrolase"/>
    <property type="match status" value="1"/>
</dbReference>
<protein>
    <recommendedName>
        <fullName evidence="3">G-D-S-L family lipolytic protein</fullName>
    </recommendedName>
</protein>
<dbReference type="PROSITE" id="PS51257">
    <property type="entry name" value="PROKAR_LIPOPROTEIN"/>
    <property type="match status" value="1"/>
</dbReference>
<accession>A0A7W9DYE7</accession>
<dbReference type="SUPFAM" id="SSF52266">
    <property type="entry name" value="SGNH hydrolase"/>
    <property type="match status" value="1"/>
</dbReference>
<organism evidence="1 2">
    <name type="scientific">Pedobacter cryoconitis</name>
    <dbReference type="NCBI Taxonomy" id="188932"/>
    <lineage>
        <taxon>Bacteria</taxon>
        <taxon>Pseudomonadati</taxon>
        <taxon>Bacteroidota</taxon>
        <taxon>Sphingobacteriia</taxon>
        <taxon>Sphingobacteriales</taxon>
        <taxon>Sphingobacteriaceae</taxon>
        <taxon>Pedobacter</taxon>
    </lineage>
</organism>
<proteinExistence type="predicted"/>
<reference evidence="1 2" key="1">
    <citation type="submission" date="2020-08" db="EMBL/GenBank/DDBJ databases">
        <title>Genomic Encyclopedia of Type Strains, Phase IV (KMG-V): Genome sequencing to study the core and pangenomes of soil and plant-associated prokaryotes.</title>
        <authorList>
            <person name="Whitman W."/>
        </authorList>
    </citation>
    <scope>NUCLEOTIDE SEQUENCE [LARGE SCALE GENOMIC DNA]</scope>
    <source>
        <strain evidence="1 2">S3M1</strain>
    </source>
</reference>
<dbReference type="InterPro" id="IPR036514">
    <property type="entry name" value="SGNH_hydro_sf"/>
</dbReference>
<dbReference type="EMBL" id="JACHCE010000002">
    <property type="protein sequence ID" value="MBB5635918.1"/>
    <property type="molecule type" value="Genomic_DNA"/>
</dbReference>
<dbReference type="AlphaFoldDB" id="A0A7W9DYE7"/>
<evidence type="ECO:0000313" key="2">
    <source>
        <dbReference type="Proteomes" id="UP000537204"/>
    </source>
</evidence>
<dbReference type="Proteomes" id="UP000537204">
    <property type="component" value="Unassembled WGS sequence"/>
</dbReference>
<comment type="caution">
    <text evidence="1">The sequence shown here is derived from an EMBL/GenBank/DDBJ whole genome shotgun (WGS) entry which is preliminary data.</text>
</comment>
<dbReference type="RefSeq" id="WP_183881041.1">
    <property type="nucleotide sequence ID" value="NZ_JACHCE010000002.1"/>
</dbReference>
<gene>
    <name evidence="1" type="ORF">HDE68_001806</name>
</gene>
<evidence type="ECO:0000313" key="1">
    <source>
        <dbReference type="EMBL" id="MBB5635918.1"/>
    </source>
</evidence>
<name>A0A7W9DYE7_9SPHI</name>
<dbReference type="GO" id="GO:0016788">
    <property type="term" value="F:hydrolase activity, acting on ester bonds"/>
    <property type="evidence" value="ECO:0007669"/>
    <property type="project" value="UniProtKB-ARBA"/>
</dbReference>